<evidence type="ECO:0000313" key="2">
    <source>
        <dbReference type="EMBL" id="GKV27547.1"/>
    </source>
</evidence>
<dbReference type="EMBL" id="BPVZ01000076">
    <property type="protein sequence ID" value="GKV27547.1"/>
    <property type="molecule type" value="Genomic_DNA"/>
</dbReference>
<evidence type="ECO:0000256" key="1">
    <source>
        <dbReference type="SAM" id="MobiDB-lite"/>
    </source>
</evidence>
<protein>
    <submittedName>
        <fullName evidence="2">Uncharacterized protein</fullName>
    </submittedName>
</protein>
<evidence type="ECO:0000313" key="3">
    <source>
        <dbReference type="Proteomes" id="UP001054252"/>
    </source>
</evidence>
<organism evidence="2 3">
    <name type="scientific">Rubroshorea leprosula</name>
    <dbReference type="NCBI Taxonomy" id="152421"/>
    <lineage>
        <taxon>Eukaryota</taxon>
        <taxon>Viridiplantae</taxon>
        <taxon>Streptophyta</taxon>
        <taxon>Embryophyta</taxon>
        <taxon>Tracheophyta</taxon>
        <taxon>Spermatophyta</taxon>
        <taxon>Magnoliopsida</taxon>
        <taxon>eudicotyledons</taxon>
        <taxon>Gunneridae</taxon>
        <taxon>Pentapetalae</taxon>
        <taxon>rosids</taxon>
        <taxon>malvids</taxon>
        <taxon>Malvales</taxon>
        <taxon>Dipterocarpaceae</taxon>
        <taxon>Rubroshorea</taxon>
    </lineage>
</organism>
<feature type="region of interest" description="Disordered" evidence="1">
    <location>
        <begin position="1"/>
        <end position="24"/>
    </location>
</feature>
<name>A0AAV5KSU5_9ROSI</name>
<proteinExistence type="predicted"/>
<dbReference type="Proteomes" id="UP001054252">
    <property type="component" value="Unassembled WGS sequence"/>
</dbReference>
<accession>A0AAV5KSU5</accession>
<keyword evidence="3" id="KW-1185">Reference proteome</keyword>
<reference evidence="2 3" key="1">
    <citation type="journal article" date="2021" name="Commun. Biol.">
        <title>The genome of Shorea leprosula (Dipterocarpaceae) highlights the ecological relevance of drought in aseasonal tropical rainforests.</title>
        <authorList>
            <person name="Ng K.K.S."/>
            <person name="Kobayashi M.J."/>
            <person name="Fawcett J.A."/>
            <person name="Hatakeyama M."/>
            <person name="Paape T."/>
            <person name="Ng C.H."/>
            <person name="Ang C.C."/>
            <person name="Tnah L.H."/>
            <person name="Lee C.T."/>
            <person name="Nishiyama T."/>
            <person name="Sese J."/>
            <person name="O'Brien M.J."/>
            <person name="Copetti D."/>
            <person name="Mohd Noor M.I."/>
            <person name="Ong R.C."/>
            <person name="Putra M."/>
            <person name="Sireger I.Z."/>
            <person name="Indrioko S."/>
            <person name="Kosugi Y."/>
            <person name="Izuno A."/>
            <person name="Isagi Y."/>
            <person name="Lee S.L."/>
            <person name="Shimizu K.K."/>
        </authorList>
    </citation>
    <scope>NUCLEOTIDE SEQUENCE [LARGE SCALE GENOMIC DNA]</scope>
    <source>
        <strain evidence="2">214</strain>
    </source>
</reference>
<comment type="caution">
    <text evidence="2">The sequence shown here is derived from an EMBL/GenBank/DDBJ whole genome shotgun (WGS) entry which is preliminary data.</text>
</comment>
<gene>
    <name evidence="2" type="ORF">SLEP1_g36709</name>
</gene>
<dbReference type="AlphaFoldDB" id="A0AAV5KSU5"/>
<sequence length="222" mass="24847">MPPANTGECRKGLGKNGWQKLGNPRKEPDSGLVLLLLQRKLPWLMMRLQGDSMDLMLTSISPTFNPTQILILQTDSNGFLQRTSSPYFLLVACSISMPNLVFISSSCESETDTQIISKKSKSQSQIENLTTKEKDVDISSTEEMLQTEEPQIDLNEFLQQLGIAREEKPSQTERIAFAEKSFNWDAVIQLNGIGADQQGANPSFHVHDIQEELTWPTSIGNF</sequence>